<dbReference type="InterPro" id="IPR036910">
    <property type="entry name" value="HMG_box_dom_sf"/>
</dbReference>
<feature type="DNA-binding region" description="HMG box" evidence="2">
    <location>
        <begin position="232"/>
        <end position="302"/>
    </location>
</feature>
<organism evidence="5 6">
    <name type="scientific">Stylonychia lemnae</name>
    <name type="common">Ciliate</name>
    <dbReference type="NCBI Taxonomy" id="5949"/>
    <lineage>
        <taxon>Eukaryota</taxon>
        <taxon>Sar</taxon>
        <taxon>Alveolata</taxon>
        <taxon>Ciliophora</taxon>
        <taxon>Intramacronucleata</taxon>
        <taxon>Spirotrichea</taxon>
        <taxon>Stichotrichia</taxon>
        <taxon>Sporadotrichida</taxon>
        <taxon>Oxytrichidae</taxon>
        <taxon>Stylonychinae</taxon>
        <taxon>Stylonychia</taxon>
    </lineage>
</organism>
<gene>
    <name evidence="5" type="primary">Contig1940.g2100</name>
    <name evidence="5" type="ORF">STYLEM_13168</name>
</gene>
<evidence type="ECO:0000256" key="2">
    <source>
        <dbReference type="PROSITE-ProRule" id="PRU00267"/>
    </source>
</evidence>
<reference evidence="5 6" key="1">
    <citation type="submission" date="2014-06" db="EMBL/GenBank/DDBJ databases">
        <authorList>
            <person name="Swart Estienne"/>
        </authorList>
    </citation>
    <scope>NUCLEOTIDE SEQUENCE [LARGE SCALE GENOMIC DNA]</scope>
    <source>
        <strain evidence="5 6">130c</strain>
    </source>
</reference>
<name>A0A078AQ62_STYLE</name>
<proteinExistence type="predicted"/>
<feature type="DNA-binding region" description="HMG box" evidence="2">
    <location>
        <begin position="113"/>
        <end position="182"/>
    </location>
</feature>
<dbReference type="Gene3D" id="1.10.30.10">
    <property type="entry name" value="High mobility group box domain"/>
    <property type="match status" value="2"/>
</dbReference>
<evidence type="ECO:0000259" key="4">
    <source>
        <dbReference type="PROSITE" id="PS50118"/>
    </source>
</evidence>
<dbReference type="InterPro" id="IPR050342">
    <property type="entry name" value="HMGB"/>
</dbReference>
<dbReference type="Proteomes" id="UP000039865">
    <property type="component" value="Unassembled WGS sequence"/>
</dbReference>
<evidence type="ECO:0000313" key="6">
    <source>
        <dbReference type="Proteomes" id="UP000039865"/>
    </source>
</evidence>
<dbReference type="PROSITE" id="PS50118">
    <property type="entry name" value="HMG_BOX_2"/>
    <property type="match status" value="2"/>
</dbReference>
<evidence type="ECO:0000313" key="5">
    <source>
        <dbReference type="EMBL" id="CDW84111.1"/>
    </source>
</evidence>
<dbReference type="EMBL" id="CCKQ01012490">
    <property type="protein sequence ID" value="CDW84111.1"/>
    <property type="molecule type" value="Genomic_DNA"/>
</dbReference>
<dbReference type="CDD" id="cd00084">
    <property type="entry name" value="HMG-box_SF"/>
    <property type="match status" value="1"/>
</dbReference>
<keyword evidence="1 2" id="KW-0238">DNA-binding</keyword>
<dbReference type="InParanoid" id="A0A078AQ62"/>
<feature type="domain" description="HMG box" evidence="4">
    <location>
        <begin position="113"/>
        <end position="182"/>
    </location>
</feature>
<accession>A0A078AQ62</accession>
<feature type="region of interest" description="Disordered" evidence="3">
    <location>
        <begin position="330"/>
        <end position="364"/>
    </location>
</feature>
<feature type="compositionally biased region" description="Basic and acidic residues" evidence="3">
    <location>
        <begin position="350"/>
        <end position="364"/>
    </location>
</feature>
<dbReference type="GO" id="GO:0003677">
    <property type="term" value="F:DNA binding"/>
    <property type="evidence" value="ECO:0007669"/>
    <property type="project" value="UniProtKB-UniRule"/>
</dbReference>
<sequence>MKQARESRNFYNHASNSKFYAEEACYPHYHDYCRQGYCIQPKNHSQNCVNCYSNSVNYSDSKTTTTTNYPRSTMTPSSHHNLFSYDKAYPKLSKKQYFEIVELENQIKLIKEPKKPSTAYQIFENKEFNLVKKQMPHLQSKEISDFLYQQWKFQLDNSDKEIYFEMAKQQSQEYFQQLKQTIFEKNLLRQKIYDIKYNCIDKVVASRSIPHTLQNQSASSNGSQGAVKPSGKLKFMSAYRFFRRELVPIMKSTHPEMDGKDRQKMIKDHWRELNDNQKYAYVQMSRADREKALYIHKLCRIKNDLMKNNPELVEQRDIVGRIDQRIKEELEDVSEDSSEFEQSFDDNEETDYKAVGKVKTEGKE</sequence>
<evidence type="ECO:0000256" key="3">
    <source>
        <dbReference type="SAM" id="MobiDB-lite"/>
    </source>
</evidence>
<dbReference type="SUPFAM" id="SSF47095">
    <property type="entry name" value="HMG-box"/>
    <property type="match status" value="2"/>
</dbReference>
<dbReference type="AlphaFoldDB" id="A0A078AQ62"/>
<protein>
    <recommendedName>
        <fullName evidence="4">HMG box domain-containing protein</fullName>
    </recommendedName>
</protein>
<dbReference type="Pfam" id="PF00505">
    <property type="entry name" value="HMG_box"/>
    <property type="match status" value="1"/>
</dbReference>
<dbReference type="SMART" id="SM00398">
    <property type="entry name" value="HMG"/>
    <property type="match status" value="2"/>
</dbReference>
<dbReference type="GO" id="GO:0005634">
    <property type="term" value="C:nucleus"/>
    <property type="evidence" value="ECO:0007669"/>
    <property type="project" value="UniProtKB-UniRule"/>
</dbReference>
<feature type="compositionally biased region" description="Acidic residues" evidence="3">
    <location>
        <begin position="330"/>
        <end position="349"/>
    </location>
</feature>
<dbReference type="PANTHER" id="PTHR48112">
    <property type="entry name" value="HIGH MOBILITY GROUP PROTEIN DSP1"/>
    <property type="match status" value="1"/>
</dbReference>
<feature type="domain" description="HMG box" evidence="4">
    <location>
        <begin position="232"/>
        <end position="302"/>
    </location>
</feature>
<evidence type="ECO:0000256" key="1">
    <source>
        <dbReference type="ARBA" id="ARBA00023125"/>
    </source>
</evidence>
<dbReference type="Pfam" id="PF09011">
    <property type="entry name" value="HMG_box_2"/>
    <property type="match status" value="1"/>
</dbReference>
<dbReference type="InterPro" id="IPR009071">
    <property type="entry name" value="HMG_box_dom"/>
</dbReference>
<keyword evidence="2" id="KW-0539">Nucleus</keyword>
<keyword evidence="6" id="KW-1185">Reference proteome</keyword>